<evidence type="ECO:0000313" key="1">
    <source>
        <dbReference type="EMBL" id="CEQ41013.1"/>
    </source>
</evidence>
<name>A0A0D6EMP0_SPOSA</name>
<dbReference type="Gene3D" id="1.10.600.10">
    <property type="entry name" value="Farnesyl Diphosphate Synthase"/>
    <property type="match status" value="1"/>
</dbReference>
<reference evidence="2" key="1">
    <citation type="submission" date="2015-02" db="EMBL/GenBank/DDBJ databases">
        <authorList>
            <person name="Gon?alves P."/>
        </authorList>
    </citation>
    <scope>NUCLEOTIDE SEQUENCE [LARGE SCALE GENOMIC DNA]</scope>
</reference>
<evidence type="ECO:0000313" key="2">
    <source>
        <dbReference type="Proteomes" id="UP000243876"/>
    </source>
</evidence>
<dbReference type="SUPFAM" id="SSF48576">
    <property type="entry name" value="Terpenoid synthases"/>
    <property type="match status" value="1"/>
</dbReference>
<sequence>MRSTTLLRQAAPASVESYAKSLAYATDLVRRADHEAIYASYFYPAHVRPAYLALKAFNVELAGVQDQVSNQIVGRMRFQWWRDAIKGVFENKPLPHPLTSLLANLPQRSFLSQYHFTRLISAREAHFLNPTFTSLQDLADYSAGTQASLLYLLLQATAAGMPGVEGGLLRHARPFEHVGGEHDATGAAGGQKKEADDLTLDHAASHLAVAITISTLLRSIPHHAAKRVNVIPLEVAARHQLQEESLFRHGPGAEGLQDAVATLAGIAQAELRTARECFEGTTGVPKRAAPVFLSATPARSFLDRLSSAKVDYNVFDGDLQRRYWKLPFQVWRDATKRHF</sequence>
<proteinExistence type="predicted"/>
<dbReference type="InterPro" id="IPR008949">
    <property type="entry name" value="Isoprenoid_synthase_dom_sf"/>
</dbReference>
<dbReference type="EMBL" id="CENE01000010">
    <property type="protein sequence ID" value="CEQ41013.1"/>
    <property type="molecule type" value="Genomic_DNA"/>
</dbReference>
<dbReference type="OrthoDB" id="270318at2759"/>
<dbReference type="Proteomes" id="UP000243876">
    <property type="component" value="Unassembled WGS sequence"/>
</dbReference>
<accession>A0A0D6EMP0</accession>
<organism evidence="1 2">
    <name type="scientific">Sporidiobolus salmonicolor</name>
    <name type="common">Yeast-like fungus</name>
    <name type="synonym">Sporobolomyces salmonicolor</name>
    <dbReference type="NCBI Taxonomy" id="5005"/>
    <lineage>
        <taxon>Eukaryota</taxon>
        <taxon>Fungi</taxon>
        <taxon>Dikarya</taxon>
        <taxon>Basidiomycota</taxon>
        <taxon>Pucciniomycotina</taxon>
        <taxon>Microbotryomycetes</taxon>
        <taxon>Sporidiobolales</taxon>
        <taxon>Sporidiobolaceae</taxon>
        <taxon>Sporobolomyces</taxon>
    </lineage>
</organism>
<dbReference type="AlphaFoldDB" id="A0A0D6EMP0"/>
<keyword evidence="2" id="KW-1185">Reference proteome</keyword>
<dbReference type="InterPro" id="IPR002060">
    <property type="entry name" value="Squ/phyt_synthse"/>
</dbReference>
<protein>
    <submittedName>
        <fullName evidence="1">SPOSA6832_02687-mRNA-1:cds</fullName>
    </submittedName>
</protein>
<gene>
    <name evidence="1" type="primary">SPOSA6832_02687</name>
</gene>
<dbReference type="Pfam" id="PF00494">
    <property type="entry name" value="SQS_PSY"/>
    <property type="match status" value="1"/>
</dbReference>